<proteinExistence type="predicted"/>
<comment type="caution">
    <text evidence="5">The sequence shown here is derived from an EMBL/GenBank/DDBJ whole genome shotgun (WGS) entry which is preliminary data.</text>
</comment>
<dbReference type="Gene3D" id="1.10.10.10">
    <property type="entry name" value="Winged helix-like DNA-binding domain superfamily/Winged helix DNA-binding domain"/>
    <property type="match status" value="1"/>
</dbReference>
<organism evidence="5 6">
    <name type="scientific">Haloarcula salina</name>
    <dbReference type="NCBI Taxonomy" id="1429914"/>
    <lineage>
        <taxon>Archaea</taxon>
        <taxon>Methanobacteriati</taxon>
        <taxon>Methanobacteriota</taxon>
        <taxon>Stenosarchaea group</taxon>
        <taxon>Halobacteria</taxon>
        <taxon>Halobacteriales</taxon>
        <taxon>Haloarculaceae</taxon>
        <taxon>Haloarcula</taxon>
    </lineage>
</organism>
<name>A0AA41G165_9EURY</name>
<dbReference type="InterPro" id="IPR007050">
    <property type="entry name" value="HTH_bacterioopsin"/>
</dbReference>
<dbReference type="Pfam" id="PF04967">
    <property type="entry name" value="HTH_10"/>
    <property type="match status" value="1"/>
</dbReference>
<evidence type="ECO:0000313" key="5">
    <source>
        <dbReference type="EMBL" id="MBV0902507.1"/>
    </source>
</evidence>
<accession>A0AA41G165</accession>
<keyword evidence="1" id="KW-0805">Transcription regulation</keyword>
<dbReference type="Proteomes" id="UP001166304">
    <property type="component" value="Unassembled WGS sequence"/>
</dbReference>
<gene>
    <name evidence="5" type="ORF">KTS37_11975</name>
</gene>
<dbReference type="InterPro" id="IPR031803">
    <property type="entry name" value="BAT_GAF/HTH-assoc"/>
</dbReference>
<feature type="domain" description="Bacterioopsin transcriptional activator GAF and HTH associated" evidence="4">
    <location>
        <begin position="10"/>
        <end position="152"/>
    </location>
</feature>
<dbReference type="PANTHER" id="PTHR34236">
    <property type="entry name" value="DIMETHYL SULFOXIDE REDUCTASE TRANSCRIPTIONAL ACTIVATOR"/>
    <property type="match status" value="1"/>
</dbReference>
<evidence type="ECO:0000259" key="3">
    <source>
        <dbReference type="Pfam" id="PF04967"/>
    </source>
</evidence>
<dbReference type="InterPro" id="IPR036388">
    <property type="entry name" value="WH-like_DNA-bd_sf"/>
</dbReference>
<dbReference type="RefSeq" id="WP_162413343.1">
    <property type="nucleotide sequence ID" value="NZ_JAHQXE010000003.1"/>
</dbReference>
<keyword evidence="2" id="KW-0804">Transcription</keyword>
<keyword evidence="6" id="KW-1185">Reference proteome</keyword>
<reference evidence="5" key="1">
    <citation type="submission" date="2021-06" db="EMBL/GenBank/DDBJ databases">
        <title>New haloarchaea isolates fom saline soil.</title>
        <authorList>
            <person name="Duran-Viseras A."/>
            <person name="Sanchez-Porro C.S."/>
            <person name="Ventosa A."/>
        </authorList>
    </citation>
    <scope>NUCLEOTIDE SEQUENCE</scope>
    <source>
        <strain evidence="5">JCM 18369</strain>
    </source>
</reference>
<evidence type="ECO:0000256" key="1">
    <source>
        <dbReference type="ARBA" id="ARBA00023015"/>
    </source>
</evidence>
<evidence type="ECO:0000259" key="4">
    <source>
        <dbReference type="Pfam" id="PF15915"/>
    </source>
</evidence>
<dbReference type="EMBL" id="JAHQXE010000003">
    <property type="protein sequence ID" value="MBV0902507.1"/>
    <property type="molecule type" value="Genomic_DNA"/>
</dbReference>
<evidence type="ECO:0000256" key="2">
    <source>
        <dbReference type="ARBA" id="ARBA00023163"/>
    </source>
</evidence>
<protein>
    <submittedName>
        <fullName evidence="5">Helix-turn-helix domain-containing protein</fullName>
    </submittedName>
</protein>
<sequence>MTSQAGGERTVARVEFDLSGGEFPFVTVSERESCSVLLEKCLPQTDGTYAEFFSIDGARPDRLTARIEDEGHGAARVLGRTDDGGLVEIDVRDNCPIVSLADAGAVPQAARSVDGRGTVVADVPRQTEVAAVIESFLDDHPDADLASKRQCDSIVPLFGFQNYAALTESLTDRQQEVLDAAHEAGYYHWPREATAGDLATVLDISEPTLHKHLRAAERKLVAALFTCPHEASLGDDR</sequence>
<dbReference type="PANTHER" id="PTHR34236:SF1">
    <property type="entry name" value="DIMETHYL SULFOXIDE REDUCTASE TRANSCRIPTIONAL ACTIVATOR"/>
    <property type="match status" value="1"/>
</dbReference>
<dbReference type="AlphaFoldDB" id="A0AA41G165"/>
<feature type="domain" description="HTH bat-type" evidence="3">
    <location>
        <begin position="170"/>
        <end position="221"/>
    </location>
</feature>
<dbReference type="Pfam" id="PF15915">
    <property type="entry name" value="BAT"/>
    <property type="match status" value="1"/>
</dbReference>
<evidence type="ECO:0000313" key="6">
    <source>
        <dbReference type="Proteomes" id="UP001166304"/>
    </source>
</evidence>